<evidence type="ECO:0000313" key="7">
    <source>
        <dbReference type="EMBL" id="KIO45015.1"/>
    </source>
</evidence>
<name>A0A0C3R5L1_9PORP</name>
<evidence type="ECO:0000256" key="1">
    <source>
        <dbReference type="ARBA" id="ARBA00010641"/>
    </source>
</evidence>
<dbReference type="Proteomes" id="UP000031980">
    <property type="component" value="Unassembled WGS sequence"/>
</dbReference>
<dbReference type="NCBIfam" id="TIGR02937">
    <property type="entry name" value="sigma70-ECF"/>
    <property type="match status" value="1"/>
</dbReference>
<reference evidence="7 9" key="1">
    <citation type="submission" date="2014-07" db="EMBL/GenBank/DDBJ databases">
        <title>Porphyromonadaceae bacterium OUH 308042 = ATCC BAA-2681 = DSM 28342 draft genome.</title>
        <authorList>
            <person name="Sydenham T.V."/>
            <person name="Hasman H."/>
            <person name="Justensen U.S."/>
        </authorList>
    </citation>
    <scope>NUCLEOTIDE SEQUENCE [LARGE SCALE GENOMIC DNA]</scope>
    <source>
        <strain evidence="7 9">OUH 308042</strain>
    </source>
</reference>
<protein>
    <submittedName>
        <fullName evidence="7">RNA polymerase subunit sigma-24</fullName>
    </submittedName>
</protein>
<dbReference type="InterPro" id="IPR039425">
    <property type="entry name" value="RNA_pol_sigma-70-like"/>
</dbReference>
<evidence type="ECO:0000313" key="8">
    <source>
        <dbReference type="Proteomes" id="UP000031937"/>
    </source>
</evidence>
<keyword evidence="2" id="KW-0805">Transcription regulation</keyword>
<dbReference type="SUPFAM" id="SSF88946">
    <property type="entry name" value="Sigma2 domain of RNA polymerase sigma factors"/>
    <property type="match status" value="1"/>
</dbReference>
<dbReference type="InterPro" id="IPR013324">
    <property type="entry name" value="RNA_pol_sigma_r3/r4-like"/>
</dbReference>
<dbReference type="InterPro" id="IPR007627">
    <property type="entry name" value="RNA_pol_sigma70_r2"/>
</dbReference>
<dbReference type="OrthoDB" id="1093111at2"/>
<dbReference type="Gene3D" id="1.10.1740.10">
    <property type="match status" value="1"/>
</dbReference>
<evidence type="ECO:0000313" key="6">
    <source>
        <dbReference type="EMBL" id="KIO43306.1"/>
    </source>
</evidence>
<dbReference type="Pfam" id="PF08281">
    <property type="entry name" value="Sigma70_r4_2"/>
    <property type="match status" value="1"/>
</dbReference>
<reference evidence="6 8" key="2">
    <citation type="submission" date="2014-07" db="EMBL/GenBank/DDBJ databases">
        <title>Porphyromonadaceae bacterium OUH 334697 = ATCC BAA-2682 = DSM 28341 draft genome.</title>
        <authorList>
            <person name="Sydenham T.V."/>
            <person name="Hasman H."/>
            <person name="Justesen U.S."/>
        </authorList>
    </citation>
    <scope>NUCLEOTIDE SEQUENCE [LARGE SCALE GENOMIC DNA]</scope>
    <source>
        <strain evidence="6 8">OUH 334697</strain>
    </source>
</reference>
<dbReference type="Gene3D" id="1.10.10.10">
    <property type="entry name" value="Winged helix-like DNA-binding domain superfamily/Winged helix DNA-binding domain"/>
    <property type="match status" value="1"/>
</dbReference>
<dbReference type="Pfam" id="PF04542">
    <property type="entry name" value="Sigma70_r2"/>
    <property type="match status" value="1"/>
</dbReference>
<dbReference type="GO" id="GO:0016987">
    <property type="term" value="F:sigma factor activity"/>
    <property type="evidence" value="ECO:0007669"/>
    <property type="project" value="UniProtKB-KW"/>
</dbReference>
<dbReference type="Proteomes" id="UP000031937">
    <property type="component" value="Unassembled WGS sequence"/>
</dbReference>
<organism evidence="7 9">
    <name type="scientific">Sanguibacteroides justesenii</name>
    <dbReference type="NCBI Taxonomy" id="1547597"/>
    <lineage>
        <taxon>Bacteria</taxon>
        <taxon>Pseudomonadati</taxon>
        <taxon>Bacteroidota</taxon>
        <taxon>Bacteroidia</taxon>
        <taxon>Bacteroidales</taxon>
        <taxon>Porphyromonadaceae</taxon>
        <taxon>Sanguibacteroides</taxon>
    </lineage>
</organism>
<evidence type="ECO:0000259" key="5">
    <source>
        <dbReference type="SMART" id="SM00421"/>
    </source>
</evidence>
<dbReference type="SUPFAM" id="SSF88659">
    <property type="entry name" value="Sigma3 and sigma4 domains of RNA polymerase sigma factors"/>
    <property type="match status" value="1"/>
</dbReference>
<dbReference type="GO" id="GO:0006352">
    <property type="term" value="P:DNA-templated transcription initiation"/>
    <property type="evidence" value="ECO:0007669"/>
    <property type="project" value="InterPro"/>
</dbReference>
<feature type="domain" description="HTH luxR-type" evidence="5">
    <location>
        <begin position="114"/>
        <end position="174"/>
    </location>
</feature>
<dbReference type="InterPro" id="IPR036388">
    <property type="entry name" value="WH-like_DNA-bd_sf"/>
</dbReference>
<comment type="caution">
    <text evidence="7">The sequence shown here is derived from an EMBL/GenBank/DDBJ whole genome shotgun (WGS) entry which is preliminary data.</text>
</comment>
<evidence type="ECO:0000256" key="2">
    <source>
        <dbReference type="ARBA" id="ARBA00023015"/>
    </source>
</evidence>
<evidence type="ECO:0000256" key="4">
    <source>
        <dbReference type="ARBA" id="ARBA00023163"/>
    </source>
</evidence>
<dbReference type="RefSeq" id="WP_041504405.1">
    <property type="nucleotide sequence ID" value="NZ_JPIT01000032.1"/>
</dbReference>
<dbReference type="InterPro" id="IPR013325">
    <property type="entry name" value="RNA_pol_sigma_r2"/>
</dbReference>
<sequence length="183" mass="22019">MVRSVFDSKMFEKLFHLHFVDLMGFVNSYVKDEEVAKDIVHDVFLVLWNNRKRLDFSYSMKSYLFTLSRNYALNYLKHLRVVASNEREMTAFIESTNDELEQREKRLFRLHEKLLLLPQKQQEILKKCFIEGKGYKDVAEEFGISLNTVKTHLSRALKFLREEMHDEVVLLFFQYRKMGMGRF</sequence>
<dbReference type="NCBIfam" id="TIGR02985">
    <property type="entry name" value="Sig70_bacteroi1"/>
    <property type="match status" value="1"/>
</dbReference>
<dbReference type="PANTHER" id="PTHR43133:SF46">
    <property type="entry name" value="RNA POLYMERASE SIGMA-70 FACTOR ECF SUBFAMILY"/>
    <property type="match status" value="1"/>
</dbReference>
<evidence type="ECO:0000256" key="3">
    <source>
        <dbReference type="ARBA" id="ARBA00023082"/>
    </source>
</evidence>
<dbReference type="CDD" id="cd06171">
    <property type="entry name" value="Sigma70_r4"/>
    <property type="match status" value="1"/>
</dbReference>
<dbReference type="AlphaFoldDB" id="A0A0C3R5L1"/>
<dbReference type="SMART" id="SM00421">
    <property type="entry name" value="HTH_LUXR"/>
    <property type="match status" value="1"/>
</dbReference>
<dbReference type="PANTHER" id="PTHR43133">
    <property type="entry name" value="RNA POLYMERASE ECF-TYPE SIGMA FACTO"/>
    <property type="match status" value="1"/>
</dbReference>
<keyword evidence="9" id="KW-1185">Reference proteome</keyword>
<proteinExistence type="inferred from homology"/>
<gene>
    <name evidence="7" type="ORF">BA92_08420</name>
    <name evidence="6" type="ORF">IE90_14045</name>
</gene>
<dbReference type="EMBL" id="JPIU01000038">
    <property type="protein sequence ID" value="KIO45015.1"/>
    <property type="molecule type" value="Genomic_DNA"/>
</dbReference>
<dbReference type="EMBL" id="JPIT01000032">
    <property type="protein sequence ID" value="KIO43306.1"/>
    <property type="molecule type" value="Genomic_DNA"/>
</dbReference>
<evidence type="ECO:0000313" key="9">
    <source>
        <dbReference type="Proteomes" id="UP000031980"/>
    </source>
</evidence>
<dbReference type="InterPro" id="IPR014284">
    <property type="entry name" value="RNA_pol_sigma-70_dom"/>
</dbReference>
<dbReference type="InterPro" id="IPR013249">
    <property type="entry name" value="RNA_pol_sigma70_r4_t2"/>
</dbReference>
<dbReference type="GO" id="GO:0003677">
    <property type="term" value="F:DNA binding"/>
    <property type="evidence" value="ECO:0007669"/>
    <property type="project" value="InterPro"/>
</dbReference>
<accession>A0A0C3R5L1</accession>
<dbReference type="InterPro" id="IPR000792">
    <property type="entry name" value="Tscrpt_reg_LuxR_C"/>
</dbReference>
<keyword evidence="3" id="KW-0731">Sigma factor</keyword>
<dbReference type="InterPro" id="IPR014327">
    <property type="entry name" value="RNA_pol_sigma70_bacteroid"/>
</dbReference>
<comment type="similarity">
    <text evidence="1">Belongs to the sigma-70 factor family. ECF subfamily.</text>
</comment>
<keyword evidence="4" id="KW-0804">Transcription</keyword>